<proteinExistence type="predicted"/>
<accession>A0A6J7QJD8</accession>
<dbReference type="EMBL" id="CAFBOZ010000240">
    <property type="protein sequence ID" value="CAB5017095.1"/>
    <property type="molecule type" value="Genomic_DNA"/>
</dbReference>
<dbReference type="InterPro" id="IPR013217">
    <property type="entry name" value="Methyltransf_12"/>
</dbReference>
<evidence type="ECO:0000259" key="1">
    <source>
        <dbReference type="Pfam" id="PF08242"/>
    </source>
</evidence>
<reference evidence="2" key="1">
    <citation type="submission" date="2020-05" db="EMBL/GenBank/DDBJ databases">
        <authorList>
            <person name="Chiriac C."/>
            <person name="Salcher M."/>
            <person name="Ghai R."/>
            <person name="Kavagutti S V."/>
        </authorList>
    </citation>
    <scope>NUCLEOTIDE SEQUENCE</scope>
</reference>
<evidence type="ECO:0000313" key="2">
    <source>
        <dbReference type="EMBL" id="CAB5017095.1"/>
    </source>
</evidence>
<organism evidence="2">
    <name type="scientific">freshwater metagenome</name>
    <dbReference type="NCBI Taxonomy" id="449393"/>
    <lineage>
        <taxon>unclassified sequences</taxon>
        <taxon>metagenomes</taxon>
        <taxon>ecological metagenomes</taxon>
    </lineage>
</organism>
<dbReference type="InterPro" id="IPR029063">
    <property type="entry name" value="SAM-dependent_MTases_sf"/>
</dbReference>
<name>A0A6J7QJD8_9ZZZZ</name>
<gene>
    <name evidence="2" type="ORF">UFOPK3992_01508</name>
</gene>
<dbReference type="SUPFAM" id="SSF53335">
    <property type="entry name" value="S-adenosyl-L-methionine-dependent methyltransferases"/>
    <property type="match status" value="1"/>
</dbReference>
<dbReference type="Pfam" id="PF08242">
    <property type="entry name" value="Methyltransf_12"/>
    <property type="match status" value="1"/>
</dbReference>
<protein>
    <submittedName>
        <fullName evidence="2">Unannotated protein</fullName>
    </submittedName>
</protein>
<sequence length="243" mass="26664">MNWHEVWTRKGLESPGPEVDPLEAALALDGFGSVAASVLPVSSLLDFAARVLEILQPRDNDSVYEVGCGSGAFLGTIDRSRPGLQLGGCDYSSTMVEACHRYFPQITAEVREAIDIDPSPVAHHLLAFSVFHYFPDLEYAATVVGLMGAKASTSVSILDVPDLALRPESEAMRRGQLSEGEYDAHYAGLEHLYYERAWLAEQFPADEWAVSVEDQSVAGYLNTPFRFNVFARRQAAVTRQPPA</sequence>
<dbReference type="Gene3D" id="3.40.50.150">
    <property type="entry name" value="Vaccinia Virus protein VP39"/>
    <property type="match status" value="1"/>
</dbReference>
<feature type="domain" description="Methyltransferase type 12" evidence="1">
    <location>
        <begin position="65"/>
        <end position="138"/>
    </location>
</feature>
<dbReference type="AlphaFoldDB" id="A0A6J7QJD8"/>